<evidence type="ECO:0000256" key="5">
    <source>
        <dbReference type="ARBA" id="ARBA00023136"/>
    </source>
</evidence>
<evidence type="ECO:0000313" key="8">
    <source>
        <dbReference type="Proteomes" id="UP000248724"/>
    </source>
</evidence>
<comment type="caution">
    <text evidence="7">The sequence shown here is derived from an EMBL/GenBank/DDBJ whole genome shotgun (WGS) entry which is preliminary data.</text>
</comment>
<keyword evidence="3" id="KW-0997">Cell inner membrane</keyword>
<evidence type="ECO:0000256" key="1">
    <source>
        <dbReference type="ARBA" id="ARBA00004533"/>
    </source>
</evidence>
<dbReference type="InterPro" id="IPR004960">
    <property type="entry name" value="LipA_acyltrans"/>
</dbReference>
<evidence type="ECO:0000256" key="2">
    <source>
        <dbReference type="ARBA" id="ARBA00022475"/>
    </source>
</evidence>
<evidence type="ECO:0000256" key="3">
    <source>
        <dbReference type="ARBA" id="ARBA00022519"/>
    </source>
</evidence>
<dbReference type="EMBL" id="QHBU01000070">
    <property type="protein sequence ID" value="PZR82495.1"/>
    <property type="molecule type" value="Genomic_DNA"/>
</dbReference>
<evidence type="ECO:0000256" key="6">
    <source>
        <dbReference type="ARBA" id="ARBA00023315"/>
    </source>
</evidence>
<keyword evidence="6" id="KW-0012">Acyltransferase</keyword>
<dbReference type="AlphaFoldDB" id="A0A2W5ZHH9"/>
<gene>
    <name evidence="7" type="ORF">DLM65_03630</name>
</gene>
<accession>A0A2W5ZHH9</accession>
<keyword evidence="5" id="KW-0472">Membrane</keyword>
<sequence>MADTSTVITRPPRWMEVAFEATARGLRAIGRRRYAIADAAGVITYALQPPRKRRLCAHLHSRAAGGLPAAEARRRARASYRNYSRMIIDTIWIHAIGLDEMFEYGHIVGVENLHKTRDAGRGGILVLAHFGSWDIAASMALAAGHPVTTVMAPVGTPSITALLAWSRKVKQMELFAPEAAARGLIRALRQGRWVAILTDIPEGGPTTEVRFCNGPVQFSTGPASLARLTGSPLVPISCWRSDAGYHVHVREPFHANRDDDEQVITQRIATVLEPDLLRVPEQWYPFNPIYTDEA</sequence>
<comment type="subcellular location">
    <subcellularLocation>
        <location evidence="1">Cell inner membrane</location>
    </subcellularLocation>
</comment>
<dbReference type="GO" id="GO:0005886">
    <property type="term" value="C:plasma membrane"/>
    <property type="evidence" value="ECO:0007669"/>
    <property type="project" value="UniProtKB-SubCell"/>
</dbReference>
<keyword evidence="2" id="KW-1003">Cell membrane</keyword>
<dbReference type="PANTHER" id="PTHR30606:SF10">
    <property type="entry name" value="PHOSPHATIDYLINOSITOL MANNOSIDE ACYLTRANSFERASE"/>
    <property type="match status" value="1"/>
</dbReference>
<dbReference type="CDD" id="cd07984">
    <property type="entry name" value="LPLAT_LABLAT-like"/>
    <property type="match status" value="1"/>
</dbReference>
<dbReference type="GO" id="GO:0009247">
    <property type="term" value="P:glycolipid biosynthetic process"/>
    <property type="evidence" value="ECO:0007669"/>
    <property type="project" value="UniProtKB-ARBA"/>
</dbReference>
<dbReference type="GO" id="GO:0016746">
    <property type="term" value="F:acyltransferase activity"/>
    <property type="evidence" value="ECO:0007669"/>
    <property type="project" value="UniProtKB-KW"/>
</dbReference>
<organism evidence="7 8">
    <name type="scientific">Candidatus Aeolococcus gillhamiae</name>
    <dbReference type="NCBI Taxonomy" id="3127015"/>
    <lineage>
        <taxon>Bacteria</taxon>
        <taxon>Bacillati</taxon>
        <taxon>Candidatus Dormiibacterota</taxon>
        <taxon>Candidatus Dormibacteria</taxon>
        <taxon>Candidatus Aeolococcales</taxon>
        <taxon>Candidatus Aeolococcaceae</taxon>
        <taxon>Candidatus Aeolococcus</taxon>
    </lineage>
</organism>
<proteinExistence type="predicted"/>
<protein>
    <recommendedName>
        <fullName evidence="9">Lysophospholipid acyltransferase family protein</fullName>
    </recommendedName>
</protein>
<reference evidence="7 8" key="1">
    <citation type="journal article" date="2017" name="Nature">
        <title>Atmospheric trace gases support primary production in Antarctic desert surface soil.</title>
        <authorList>
            <person name="Ji M."/>
            <person name="Greening C."/>
            <person name="Vanwonterghem I."/>
            <person name="Carere C.R."/>
            <person name="Bay S.K."/>
            <person name="Steen J.A."/>
            <person name="Montgomery K."/>
            <person name="Lines T."/>
            <person name="Beardall J."/>
            <person name="van Dorst J."/>
            <person name="Snape I."/>
            <person name="Stott M.B."/>
            <person name="Hugenholtz P."/>
            <person name="Ferrari B.C."/>
        </authorList>
    </citation>
    <scope>NUCLEOTIDE SEQUENCE [LARGE SCALE GENOMIC DNA]</scope>
    <source>
        <strain evidence="7">RRmetagenome_bin12</strain>
    </source>
</reference>
<evidence type="ECO:0000256" key="4">
    <source>
        <dbReference type="ARBA" id="ARBA00022679"/>
    </source>
</evidence>
<dbReference type="Proteomes" id="UP000248724">
    <property type="component" value="Unassembled WGS sequence"/>
</dbReference>
<name>A0A2W5ZHH9_9BACT</name>
<evidence type="ECO:0008006" key="9">
    <source>
        <dbReference type="Google" id="ProtNLM"/>
    </source>
</evidence>
<dbReference type="PANTHER" id="PTHR30606">
    <property type="entry name" value="LIPID A BIOSYNTHESIS LAUROYL ACYLTRANSFERASE"/>
    <property type="match status" value="1"/>
</dbReference>
<keyword evidence="4" id="KW-0808">Transferase</keyword>
<evidence type="ECO:0000313" key="7">
    <source>
        <dbReference type="EMBL" id="PZR82495.1"/>
    </source>
</evidence>
<dbReference type="Pfam" id="PF03279">
    <property type="entry name" value="Lip_A_acyltrans"/>
    <property type="match status" value="1"/>
</dbReference>